<protein>
    <submittedName>
        <fullName evidence="1">Uncharacterized protein</fullName>
    </submittedName>
</protein>
<proteinExistence type="predicted"/>
<organism evidence="1 2">
    <name type="scientific">Auriscalpium vulgare</name>
    <dbReference type="NCBI Taxonomy" id="40419"/>
    <lineage>
        <taxon>Eukaryota</taxon>
        <taxon>Fungi</taxon>
        <taxon>Dikarya</taxon>
        <taxon>Basidiomycota</taxon>
        <taxon>Agaricomycotina</taxon>
        <taxon>Agaricomycetes</taxon>
        <taxon>Russulales</taxon>
        <taxon>Auriscalpiaceae</taxon>
        <taxon>Auriscalpium</taxon>
    </lineage>
</organism>
<evidence type="ECO:0000313" key="2">
    <source>
        <dbReference type="Proteomes" id="UP000814033"/>
    </source>
</evidence>
<accession>A0ACB8S6A1</accession>
<name>A0ACB8S6A1_9AGAM</name>
<reference evidence="1" key="1">
    <citation type="submission" date="2021-02" db="EMBL/GenBank/DDBJ databases">
        <authorList>
            <consortium name="DOE Joint Genome Institute"/>
            <person name="Ahrendt S."/>
            <person name="Looney B.P."/>
            <person name="Miyauchi S."/>
            <person name="Morin E."/>
            <person name="Drula E."/>
            <person name="Courty P.E."/>
            <person name="Chicoki N."/>
            <person name="Fauchery L."/>
            <person name="Kohler A."/>
            <person name="Kuo A."/>
            <person name="Labutti K."/>
            <person name="Pangilinan J."/>
            <person name="Lipzen A."/>
            <person name="Riley R."/>
            <person name="Andreopoulos W."/>
            <person name="He G."/>
            <person name="Johnson J."/>
            <person name="Barry K.W."/>
            <person name="Grigoriev I.V."/>
            <person name="Nagy L."/>
            <person name="Hibbett D."/>
            <person name="Henrissat B."/>
            <person name="Matheny P.B."/>
            <person name="Labbe J."/>
            <person name="Martin F."/>
        </authorList>
    </citation>
    <scope>NUCLEOTIDE SEQUENCE</scope>
    <source>
        <strain evidence="1">FP105234-sp</strain>
    </source>
</reference>
<reference evidence="1" key="2">
    <citation type="journal article" date="2022" name="New Phytol.">
        <title>Evolutionary transition to the ectomycorrhizal habit in the genomes of a hyperdiverse lineage of mushroom-forming fungi.</title>
        <authorList>
            <person name="Looney B."/>
            <person name="Miyauchi S."/>
            <person name="Morin E."/>
            <person name="Drula E."/>
            <person name="Courty P.E."/>
            <person name="Kohler A."/>
            <person name="Kuo A."/>
            <person name="LaButti K."/>
            <person name="Pangilinan J."/>
            <person name="Lipzen A."/>
            <person name="Riley R."/>
            <person name="Andreopoulos W."/>
            <person name="He G."/>
            <person name="Johnson J."/>
            <person name="Nolan M."/>
            <person name="Tritt A."/>
            <person name="Barry K.W."/>
            <person name="Grigoriev I.V."/>
            <person name="Nagy L.G."/>
            <person name="Hibbett D."/>
            <person name="Henrissat B."/>
            <person name="Matheny P.B."/>
            <person name="Labbe J."/>
            <person name="Martin F.M."/>
        </authorList>
    </citation>
    <scope>NUCLEOTIDE SEQUENCE</scope>
    <source>
        <strain evidence="1">FP105234-sp</strain>
    </source>
</reference>
<comment type="caution">
    <text evidence="1">The sequence shown here is derived from an EMBL/GenBank/DDBJ whole genome shotgun (WGS) entry which is preliminary data.</text>
</comment>
<gene>
    <name evidence="1" type="ORF">FA95DRAFT_1484733</name>
</gene>
<keyword evidence="2" id="KW-1185">Reference proteome</keyword>
<evidence type="ECO:0000313" key="1">
    <source>
        <dbReference type="EMBL" id="KAI0051657.1"/>
    </source>
</evidence>
<dbReference type="EMBL" id="MU275850">
    <property type="protein sequence ID" value="KAI0051657.1"/>
    <property type="molecule type" value="Genomic_DNA"/>
</dbReference>
<dbReference type="Proteomes" id="UP000814033">
    <property type="component" value="Unassembled WGS sequence"/>
</dbReference>
<sequence>MPSMLPPSLAPHTCILPSQDLVDLLASSSLPPLPQILQSFSPLPQVTTRTTTLTPVPHPTFALRFSDLVEIEEGCREDEEQRAARTLDWISARISRRCAKWVEDWERVGGAAVETERNANLRTPWWDEVRHCIEGDHIPSRIEGWNHPVAVIVAVSTMSPNPLQALAQLHARPPEFPSWVDGNQLRYTLIIHPKNSALSDEEAGALFNAVKKQYGLHTFLLPLELPSPPPPPVPVPLQPPRLPRNPQSTTQTPEIAPLSPGAIPTLPGGLNTLRMGEQDIQQTARFVREFVAMSLVPWMEKCAVEWNENFSSTRRLPSRLFSSTRRLFGSATPSPTPTHGQNSSISSVTSRTRSGSNSSIASVGSGPPPPPQQRRLAEFATTLGDLKLAINVWETIRKDGKGGSEILPLLLSPSPAVQLHVSHALQVVMTSNTHSSAVAQVRALAYAVRWEMGCHPPDFIGNAEEPPSAVLLAHAAYLSVRKKARRRAALWYLFAANRLEKSGIKPLTMYFLRRAHDLYKVSPEKSLSPSFWDSEGMDVGSQAGFDAIVPGIEHALGRLHYTTGDVRRAVRFFLTLLQGASSPEQAVLSLGTSNGSNLELSKATMSDKVFLEDFRVSFQHLKDTSGPNFDLSDLKLPVTFCDVRHTRLRLPGDSVGGDPDLWESREDTWRTYWKSQGKESLQSTGKAAVNEPFWVDLVMHNPLDVDISLANLTIIIKESTAESSGPSVDFVEVEVIDELVLGAKETQTIPLSVRAKRPSTLFITQASYSFLNLLPSSESLAVRGRRLQDTPIQRQSKVYAPDVYIKALVEDASQRLSVDFVDDGRLVLEHGECMHMRLWVSNIGTEAINDIWIVAGPDDEYCIDDGDVADSVPPPAFEVFTSSNSLAQRLPQRVPLDKLLGSPLAPGQSFEFALTLHANTVGDQELSMAVVFRQKERPTFHSIRVMRSFEVRPLLSVASAYGPSNDLDELFSLDLDIRSVPAAATIEISQVTTMSPTWACASRAKRRIGTLLPGQAVHLPLGAQPWDQRSGGDETYKFALGKLEEVLQGSDTDLSHPPPLVLRCDHAVSTSVLPSTMQSFLHQGRRNNAARHIAAVHRNLPHHLYPAIFPLYHPHAVDVVIFWEIPSEGRSGHILVTGTTLGAGHGDLNGIIQEAEEMKVKRNMYAETQIERSSILEAIRASEWNSETNPVVLTVQGSGAVVEHDFSSSSCHIPVTLSLRNYSLTRPAKYTFKLPPQTPASGVSDMAAPSWIGRLTYRGTLKPLEHLLLRPTLHATQPDTYTLGDWRLEIEVGDEVPSTGVHGWRTQYRYVDGPSTAAPITVVDVSSE</sequence>